<dbReference type="RefSeq" id="WP_011469563.1">
    <property type="nucleotide sequence ID" value="NC_007912.1"/>
</dbReference>
<dbReference type="Gene3D" id="3.40.1580.10">
    <property type="entry name" value="SMI1/KNR4-like"/>
    <property type="match status" value="1"/>
</dbReference>
<dbReference type="SUPFAM" id="SSF160631">
    <property type="entry name" value="SMI1/KNR4-like"/>
    <property type="match status" value="1"/>
</dbReference>
<dbReference type="InterPro" id="IPR037883">
    <property type="entry name" value="Knr4/Smi1-like_sf"/>
</dbReference>
<reference evidence="2 3" key="1">
    <citation type="journal article" date="2008" name="PLoS Genet.">
        <title>Complete genome sequence of the complex carbohydrate-degrading marine bacterium, Saccharophagus degradans strain 2-40 T.</title>
        <authorList>
            <person name="Weiner R.M."/>
            <person name="Taylor L.E.II."/>
            <person name="Henrissat B."/>
            <person name="Hauser L."/>
            <person name="Land M."/>
            <person name="Coutinho P.M."/>
            <person name="Rancurel C."/>
            <person name="Saunders E.H."/>
            <person name="Longmire A.G."/>
            <person name="Zhang H."/>
            <person name="Bayer E.A."/>
            <person name="Gilbert H.J."/>
            <person name="Larimer F."/>
            <person name="Zhulin I.B."/>
            <person name="Ekborg N.A."/>
            <person name="Lamed R."/>
            <person name="Richardson P.M."/>
            <person name="Borovok I."/>
            <person name="Hutcheson S."/>
        </authorList>
    </citation>
    <scope>NUCLEOTIDE SEQUENCE [LARGE SCALE GENOMIC DNA]</scope>
    <source>
        <strain evidence="3">2-40 / ATCC 43961 / DSM 17024</strain>
    </source>
</reference>
<evidence type="ECO:0000313" key="3">
    <source>
        <dbReference type="Proteomes" id="UP000001947"/>
    </source>
</evidence>
<evidence type="ECO:0000313" key="2">
    <source>
        <dbReference type="EMBL" id="ABD82347.1"/>
    </source>
</evidence>
<proteinExistence type="predicted"/>
<dbReference type="OrthoDB" id="312624at2"/>
<organism evidence="2 3">
    <name type="scientific">Saccharophagus degradans (strain 2-40 / ATCC 43961 / DSM 17024)</name>
    <dbReference type="NCBI Taxonomy" id="203122"/>
    <lineage>
        <taxon>Bacteria</taxon>
        <taxon>Pseudomonadati</taxon>
        <taxon>Pseudomonadota</taxon>
        <taxon>Gammaproteobacteria</taxon>
        <taxon>Cellvibrionales</taxon>
        <taxon>Cellvibrionaceae</taxon>
        <taxon>Saccharophagus</taxon>
    </lineage>
</organism>
<dbReference type="KEGG" id="sde:Sde_3090"/>
<dbReference type="Proteomes" id="UP000001947">
    <property type="component" value="Chromosome"/>
</dbReference>
<evidence type="ECO:0000259" key="1">
    <source>
        <dbReference type="Pfam" id="PF09346"/>
    </source>
</evidence>
<dbReference type="HOGENOM" id="CLU_1936677_0_0_6"/>
<feature type="domain" description="Knr4/Smi1-like" evidence="1">
    <location>
        <begin position="24"/>
        <end position="94"/>
    </location>
</feature>
<dbReference type="AlphaFoldDB" id="Q21G32"/>
<keyword evidence="3" id="KW-1185">Reference proteome</keyword>
<dbReference type="Pfam" id="PF09346">
    <property type="entry name" value="SMI1_KNR4"/>
    <property type="match status" value="1"/>
</dbReference>
<sequence>MREFLETVENLNSQYASIEIDGELDSLSHNFWSAAEIENGKNVQADWDVPAHLIPFYGDWHDLFCLDSDSGKIVSLNDEREIIYVWSCIKDFIASLSTTEVELTKKPEIVSFSLSPDLLEKANEFKKKNT</sequence>
<gene>
    <name evidence="2" type="ordered locus">Sde_3090</name>
</gene>
<dbReference type="InterPro" id="IPR018958">
    <property type="entry name" value="Knr4/Smi1-like_dom"/>
</dbReference>
<dbReference type="eggNOG" id="ENOG50349A8">
    <property type="taxonomic scope" value="Bacteria"/>
</dbReference>
<accession>Q21G32</accession>
<dbReference type="STRING" id="203122.Sde_3090"/>
<dbReference type="GeneID" id="98614723"/>
<name>Q21G32_SACD2</name>
<protein>
    <recommendedName>
        <fullName evidence="1">Knr4/Smi1-like domain-containing protein</fullName>
    </recommendedName>
</protein>
<dbReference type="EMBL" id="CP000282">
    <property type="protein sequence ID" value="ABD82347.1"/>
    <property type="molecule type" value="Genomic_DNA"/>
</dbReference>